<accession>A0A6J5M431</accession>
<gene>
    <name evidence="1" type="ORF">UFOVP418_5</name>
</gene>
<evidence type="ECO:0000313" key="1">
    <source>
        <dbReference type="EMBL" id="CAB4141408.1"/>
    </source>
</evidence>
<dbReference type="EMBL" id="LR796391">
    <property type="protein sequence ID" value="CAB4141408.1"/>
    <property type="molecule type" value="Genomic_DNA"/>
</dbReference>
<name>A0A6J5M431_9CAUD</name>
<protein>
    <submittedName>
        <fullName evidence="1">Uncharacterized protein</fullName>
    </submittedName>
</protein>
<proteinExistence type="predicted"/>
<sequence length="59" mass="6528">MPMARVTKTITLSPEAVEMLTALAKQQLRSSSHTIEALIYEAYNRSTKANHKAINIQGV</sequence>
<organism evidence="1">
    <name type="scientific">uncultured Caudovirales phage</name>
    <dbReference type="NCBI Taxonomy" id="2100421"/>
    <lineage>
        <taxon>Viruses</taxon>
        <taxon>Duplodnaviria</taxon>
        <taxon>Heunggongvirae</taxon>
        <taxon>Uroviricota</taxon>
        <taxon>Caudoviricetes</taxon>
        <taxon>Peduoviridae</taxon>
        <taxon>Maltschvirus</taxon>
        <taxon>Maltschvirus maltsch</taxon>
    </lineage>
</organism>
<reference evidence="1" key="1">
    <citation type="submission" date="2020-04" db="EMBL/GenBank/DDBJ databases">
        <authorList>
            <person name="Chiriac C."/>
            <person name="Salcher M."/>
            <person name="Ghai R."/>
            <person name="Kavagutti S V."/>
        </authorList>
    </citation>
    <scope>NUCLEOTIDE SEQUENCE</scope>
</reference>